<name>A0A067YC76_LEPIR</name>
<keyword evidence="2" id="KW-0378">Hydrolase</keyword>
<dbReference type="Gene3D" id="1.10.30.50">
    <property type="match status" value="1"/>
</dbReference>
<feature type="domain" description="HNH nuclease" evidence="1">
    <location>
        <begin position="67"/>
        <end position="123"/>
    </location>
</feature>
<evidence type="ECO:0000259" key="1">
    <source>
        <dbReference type="SMART" id="SM00507"/>
    </source>
</evidence>
<dbReference type="GO" id="GO:0003676">
    <property type="term" value="F:nucleic acid binding"/>
    <property type="evidence" value="ECO:0007669"/>
    <property type="project" value="InterPro"/>
</dbReference>
<proteinExistence type="predicted"/>
<dbReference type="RefSeq" id="WP_001071330.1">
    <property type="nucleotide sequence ID" value="NC_025197.1"/>
</dbReference>
<dbReference type="SMART" id="SM00507">
    <property type="entry name" value="HNHc"/>
    <property type="match status" value="1"/>
</dbReference>
<dbReference type="AlphaFoldDB" id="A0A067YC76"/>
<reference evidence="2" key="2">
    <citation type="journal article" date="2014" name="PLoS Negl. Trop. Dis.">
        <title>Isolation and Characterization of Two Novel Plasmids from Pathogenic Leptospira interrogans Serogroup Canicola Serovar Canicola Strain Gui44.</title>
        <authorList>
            <person name="Zhu W.N."/>
            <person name="Huang L.L."/>
            <person name="Zeng L.B."/>
            <person name="Zhuang X.R."/>
            <person name="Chen C.Y."/>
            <person name="Wang Y.Z."/>
            <person name="Qin J.H."/>
            <person name="Zhu Y.Z."/>
            <person name="Guo X.K."/>
        </authorList>
    </citation>
    <scope>NUCLEOTIDE SEQUENCE</scope>
    <source>
        <strain evidence="2">Gui44</strain>
        <plasmid evidence="2">pGui2</plasmid>
    </source>
</reference>
<reference evidence="2" key="1">
    <citation type="submission" date="2013-09" db="EMBL/GenBank/DDBJ databases">
        <authorList>
            <person name="Huang L."/>
            <person name="Zeng L."/>
            <person name="Zhu Y."/>
            <person name="Guo X."/>
        </authorList>
    </citation>
    <scope>NUCLEOTIDE SEQUENCE</scope>
    <source>
        <strain evidence="2">Gui44</strain>
        <plasmid evidence="2">pGui2</plasmid>
    </source>
</reference>
<dbReference type="CDD" id="cd00085">
    <property type="entry name" value="HNHc"/>
    <property type="match status" value="1"/>
</dbReference>
<evidence type="ECO:0000313" key="2">
    <source>
        <dbReference type="EMBL" id="AGZ84977.1"/>
    </source>
</evidence>
<organism evidence="2">
    <name type="scientific">Leptospira interrogans serovar Canicola</name>
    <dbReference type="NCBI Taxonomy" id="211880"/>
    <lineage>
        <taxon>Bacteria</taxon>
        <taxon>Pseudomonadati</taxon>
        <taxon>Spirochaetota</taxon>
        <taxon>Spirochaetia</taxon>
        <taxon>Leptospirales</taxon>
        <taxon>Leptospiraceae</taxon>
        <taxon>Leptospira</taxon>
    </lineage>
</organism>
<dbReference type="Pfam" id="PF01844">
    <property type="entry name" value="HNH"/>
    <property type="match status" value="1"/>
</dbReference>
<keyword evidence="2" id="KW-0255">Endonuclease</keyword>
<keyword evidence="2" id="KW-0540">Nuclease</keyword>
<dbReference type="InterPro" id="IPR003615">
    <property type="entry name" value="HNH_nuc"/>
</dbReference>
<dbReference type="EMBL" id="KF648558">
    <property type="protein sequence ID" value="AGZ84977.1"/>
    <property type="molecule type" value="Genomic_DNA"/>
</dbReference>
<sequence>MNQFLTKIFEIYNQSKSMINLAWNWEGIRNIYEREPELFENIFKRSSTNRYNFQKDLLINSLWIASNVTDSYLKRPNCYYCGLMFQRTDYFNGTVHIDHFNPISKTGIHSAGNIIPTCKDCNLLKSSLSDDELLTIFRTPEKFFSAKYLKSTETKKEKLKDFSALFFQRSAGGEEYRKAFNLTIYDQRKHQDDMKVNYRMKWRND</sequence>
<dbReference type="GO" id="GO:0004519">
    <property type="term" value="F:endonuclease activity"/>
    <property type="evidence" value="ECO:0007669"/>
    <property type="project" value="UniProtKB-KW"/>
</dbReference>
<accession>A0A067YC76</accession>
<dbReference type="InterPro" id="IPR002711">
    <property type="entry name" value="HNH"/>
</dbReference>
<keyword evidence="2" id="KW-0614">Plasmid</keyword>
<protein>
    <submittedName>
        <fullName evidence="2">HNH endonuclease</fullName>
    </submittedName>
</protein>
<geneLocation type="plasmid" evidence="2">
    <name>pGui2</name>
</geneLocation>
<dbReference type="GO" id="GO:0008270">
    <property type="term" value="F:zinc ion binding"/>
    <property type="evidence" value="ECO:0007669"/>
    <property type="project" value="InterPro"/>
</dbReference>